<dbReference type="CDD" id="cd00032">
    <property type="entry name" value="CASc"/>
    <property type="match status" value="1"/>
</dbReference>
<reference evidence="9" key="1">
    <citation type="submission" date="2020-03" db="EMBL/GenBank/DDBJ databases">
        <title>Transcriptomic Profiling of the Digestive Tract of the Rat Flea, Xenopsylla cheopis, Following Blood Feeding and Infection with Yersinia pestis.</title>
        <authorList>
            <person name="Bland D.M."/>
            <person name="Martens C.A."/>
            <person name="Virtaneva K."/>
            <person name="Kanakabandi K."/>
            <person name="Long D."/>
            <person name="Rosenke R."/>
            <person name="Saturday G.A."/>
            <person name="Hoyt F.H."/>
            <person name="Bruno D.P."/>
            <person name="Ribeiro J.M.C."/>
            <person name="Hinnebusch J."/>
        </authorList>
    </citation>
    <scope>NUCLEOTIDE SEQUENCE</scope>
</reference>
<dbReference type="SMART" id="SM00115">
    <property type="entry name" value="CASc"/>
    <property type="match status" value="1"/>
</dbReference>
<dbReference type="PRINTS" id="PR00376">
    <property type="entry name" value="IL1BCENZYME"/>
</dbReference>
<dbReference type="InterPro" id="IPR029030">
    <property type="entry name" value="Caspase-like_dom_sf"/>
</dbReference>
<feature type="domain" description="Caspase family p20" evidence="8">
    <location>
        <begin position="1"/>
        <end position="107"/>
    </location>
</feature>
<evidence type="ECO:0000256" key="3">
    <source>
        <dbReference type="ARBA" id="ARBA00022801"/>
    </source>
</evidence>
<dbReference type="AlphaFoldDB" id="A0A6M2DRV0"/>
<dbReference type="Gene3D" id="3.40.50.1460">
    <property type="match status" value="1"/>
</dbReference>
<dbReference type="InterPro" id="IPR015917">
    <property type="entry name" value="Pept_C14A"/>
</dbReference>
<dbReference type="EMBL" id="GIIL01005383">
    <property type="protein sequence ID" value="NOV49109.1"/>
    <property type="molecule type" value="Transcribed_RNA"/>
</dbReference>
<dbReference type="PROSITE" id="PS01121">
    <property type="entry name" value="CASPASE_HIS"/>
    <property type="match status" value="1"/>
</dbReference>
<keyword evidence="2" id="KW-0645">Protease</keyword>
<evidence type="ECO:0000259" key="8">
    <source>
        <dbReference type="PROSITE" id="PS50208"/>
    </source>
</evidence>
<accession>A0A6M2DRV0</accession>
<organism evidence="9">
    <name type="scientific">Xenopsylla cheopis</name>
    <name type="common">Oriental rat flea</name>
    <name type="synonym">Pulex cheopis</name>
    <dbReference type="NCBI Taxonomy" id="163159"/>
    <lineage>
        <taxon>Eukaryota</taxon>
        <taxon>Metazoa</taxon>
        <taxon>Ecdysozoa</taxon>
        <taxon>Arthropoda</taxon>
        <taxon>Hexapoda</taxon>
        <taxon>Insecta</taxon>
        <taxon>Pterygota</taxon>
        <taxon>Neoptera</taxon>
        <taxon>Endopterygota</taxon>
        <taxon>Siphonaptera</taxon>
        <taxon>Pulicidae</taxon>
        <taxon>Xenopsyllinae</taxon>
        <taxon>Xenopsylla</taxon>
    </lineage>
</organism>
<sequence>MPRRDGTEHDRNRIIKVLKYLHFEPRVYDDLSYYEILDTLDAFVEENHTDEDCLIIVVMSHGNSGILYARDHQYPVDLLWNKITGDKCPTLAGKPKLIFIQACRGDEVDAGVQLASRTGDQVDTVAKNSAAYTIPANADILVMYSTFAGHTSFRIPQVGSWFIQSLCTELEEKAKSHSLLDILTFTTRRVAVDYVSRMSDPRTDKRKQIPSIVSHLTRILHFGESNKILI</sequence>
<protein>
    <submittedName>
        <fullName evidence="9">Putative caspase domain protein</fullName>
    </submittedName>
</protein>
<evidence type="ECO:0000256" key="1">
    <source>
        <dbReference type="ARBA" id="ARBA00010134"/>
    </source>
</evidence>
<evidence type="ECO:0000256" key="2">
    <source>
        <dbReference type="ARBA" id="ARBA00022670"/>
    </source>
</evidence>
<evidence type="ECO:0000313" key="9">
    <source>
        <dbReference type="EMBL" id="NOV49109.1"/>
    </source>
</evidence>
<dbReference type="InterPro" id="IPR002398">
    <property type="entry name" value="Pept_C14"/>
</dbReference>
<dbReference type="GO" id="GO:0004197">
    <property type="term" value="F:cysteine-type endopeptidase activity"/>
    <property type="evidence" value="ECO:0007669"/>
    <property type="project" value="InterPro"/>
</dbReference>
<keyword evidence="3" id="KW-0378">Hydrolase</keyword>
<dbReference type="SUPFAM" id="SSF52129">
    <property type="entry name" value="Caspase-like"/>
    <property type="match status" value="1"/>
</dbReference>
<dbReference type="InterPro" id="IPR011600">
    <property type="entry name" value="Pept_C14_caspase"/>
</dbReference>
<dbReference type="InterPro" id="IPR016129">
    <property type="entry name" value="Caspase_his_AS"/>
</dbReference>
<proteinExistence type="inferred from homology"/>
<dbReference type="InterPro" id="IPR002138">
    <property type="entry name" value="Pept_C14_p10"/>
</dbReference>
<dbReference type="PROSITE" id="PS01122">
    <property type="entry name" value="CASPASE_CYS"/>
    <property type="match status" value="1"/>
</dbReference>
<dbReference type="GO" id="GO:0006915">
    <property type="term" value="P:apoptotic process"/>
    <property type="evidence" value="ECO:0007669"/>
    <property type="project" value="TreeGrafter"/>
</dbReference>
<dbReference type="InterPro" id="IPR001309">
    <property type="entry name" value="Pept_C14_p20"/>
</dbReference>
<evidence type="ECO:0000259" key="7">
    <source>
        <dbReference type="PROSITE" id="PS50207"/>
    </source>
</evidence>
<dbReference type="GO" id="GO:0005737">
    <property type="term" value="C:cytoplasm"/>
    <property type="evidence" value="ECO:0007669"/>
    <property type="project" value="TreeGrafter"/>
</dbReference>
<dbReference type="InterPro" id="IPR033139">
    <property type="entry name" value="Caspase_cys_AS"/>
</dbReference>
<dbReference type="PROSITE" id="PS50208">
    <property type="entry name" value="CASPASE_P20"/>
    <property type="match status" value="1"/>
</dbReference>
<dbReference type="GO" id="GO:0006508">
    <property type="term" value="P:proteolysis"/>
    <property type="evidence" value="ECO:0007669"/>
    <property type="project" value="UniProtKB-KW"/>
</dbReference>
<dbReference type="PANTHER" id="PTHR10454:SF232">
    <property type="entry name" value="AT03047P-RELATED"/>
    <property type="match status" value="1"/>
</dbReference>
<evidence type="ECO:0000256" key="5">
    <source>
        <dbReference type="ARBA" id="ARBA00023145"/>
    </source>
</evidence>
<comment type="similarity">
    <text evidence="1 6">Belongs to the peptidase C14A family.</text>
</comment>
<dbReference type="Pfam" id="PF00656">
    <property type="entry name" value="Peptidase_C14"/>
    <property type="match status" value="1"/>
</dbReference>
<evidence type="ECO:0000256" key="6">
    <source>
        <dbReference type="RuleBase" id="RU003971"/>
    </source>
</evidence>
<name>A0A6M2DRV0_XENCH</name>
<keyword evidence="4" id="KW-0788">Thiol protease</keyword>
<dbReference type="PROSITE" id="PS50207">
    <property type="entry name" value="CASPASE_P10"/>
    <property type="match status" value="1"/>
</dbReference>
<evidence type="ECO:0000256" key="4">
    <source>
        <dbReference type="ARBA" id="ARBA00022807"/>
    </source>
</evidence>
<dbReference type="GO" id="GO:0043525">
    <property type="term" value="P:positive regulation of neuron apoptotic process"/>
    <property type="evidence" value="ECO:0007669"/>
    <property type="project" value="TreeGrafter"/>
</dbReference>
<feature type="domain" description="Caspase family p10" evidence="7">
    <location>
        <begin position="130"/>
        <end position="224"/>
    </location>
</feature>
<keyword evidence="5" id="KW-0865">Zymogen</keyword>
<dbReference type="PANTHER" id="PTHR10454">
    <property type="entry name" value="CASPASE"/>
    <property type="match status" value="1"/>
</dbReference>